<comment type="pathway">
    <text evidence="1 7">Amine and polyamine biosynthesis; betaine biosynthesis via choline pathway [regulation].</text>
</comment>
<comment type="function">
    <text evidence="7">Repressor involved in choline regulation of the bet genes.</text>
</comment>
<evidence type="ECO:0000256" key="6">
    <source>
        <dbReference type="ARBA" id="ARBA00024936"/>
    </source>
</evidence>
<dbReference type="PROSITE" id="PS50977">
    <property type="entry name" value="HTH_TETR_2"/>
    <property type="match status" value="1"/>
</dbReference>
<dbReference type="Gene3D" id="1.10.357.10">
    <property type="entry name" value="Tetracycline Repressor, domain 2"/>
    <property type="match status" value="1"/>
</dbReference>
<dbReference type="Proteomes" id="UP000092527">
    <property type="component" value="Unassembled WGS sequence"/>
</dbReference>
<organism evidence="10 11">
    <name type="scientific">Gallibacterium salpingitidis</name>
    <dbReference type="NCBI Taxonomy" id="505341"/>
    <lineage>
        <taxon>Bacteria</taxon>
        <taxon>Pseudomonadati</taxon>
        <taxon>Pseudomonadota</taxon>
        <taxon>Gammaproteobacteria</taxon>
        <taxon>Pasteurellales</taxon>
        <taxon>Pasteurellaceae</taxon>
        <taxon>Gallibacterium</taxon>
    </lineage>
</organism>
<evidence type="ECO:0000256" key="5">
    <source>
        <dbReference type="ARBA" id="ARBA00023163"/>
    </source>
</evidence>
<sequence length="196" mass="22497">MPKVGMEPIRRQQLINATIYCIDKYGISDVTIAQIAQRAKLSTGIISHYFGGKMGLLKESMLELMRNLHNSIAERTALEKDISPQRAIEIIVECNFSDKTHKSMMKVWLSFWAMSMHQPELHRLQKINDNRLYSNLLHHFKQLLDKEKAENAARGLAALIDGLWLHGSLRTERFDVVQARKIALQFLASVLTEKVK</sequence>
<gene>
    <name evidence="7" type="primary">betI</name>
    <name evidence="10" type="ORF">QV09_04155</name>
</gene>
<dbReference type="HAMAP" id="MF_00768">
    <property type="entry name" value="HTH_type_BetI"/>
    <property type="match status" value="1"/>
</dbReference>
<accession>A0AB36E3F9</accession>
<dbReference type="InterPro" id="IPR023772">
    <property type="entry name" value="DNA-bd_HTH_TetR-type_CS"/>
</dbReference>
<dbReference type="PROSITE" id="PS01081">
    <property type="entry name" value="HTH_TETR_1"/>
    <property type="match status" value="1"/>
</dbReference>
<dbReference type="GO" id="GO:0003700">
    <property type="term" value="F:DNA-binding transcription factor activity"/>
    <property type="evidence" value="ECO:0007669"/>
    <property type="project" value="UniProtKB-UniRule"/>
</dbReference>
<reference evidence="10 11" key="1">
    <citation type="submission" date="2014-11" db="EMBL/GenBank/DDBJ databases">
        <title>Pan-genome of Gallibacterium spp.</title>
        <authorList>
            <person name="Kudirkiene E."/>
            <person name="Bojesen A.M."/>
        </authorList>
    </citation>
    <scope>NUCLEOTIDE SEQUENCE [LARGE SCALE GENOMIC DNA]</scope>
    <source>
        <strain evidence="10 11">18469/18</strain>
    </source>
</reference>
<dbReference type="AlphaFoldDB" id="A0AB36E3F9"/>
<dbReference type="RefSeq" id="WP_066111748.1">
    <property type="nucleotide sequence ID" value="NZ_CP103875.1"/>
</dbReference>
<feature type="domain" description="HTH tetR-type" evidence="9">
    <location>
        <begin position="8"/>
        <end position="68"/>
    </location>
</feature>
<dbReference type="InterPro" id="IPR009057">
    <property type="entry name" value="Homeodomain-like_sf"/>
</dbReference>
<keyword evidence="2 7" id="KW-0678">Repressor</keyword>
<evidence type="ECO:0000256" key="1">
    <source>
        <dbReference type="ARBA" id="ARBA00004719"/>
    </source>
</evidence>
<name>A0AB36E3F9_9PAST</name>
<evidence type="ECO:0000256" key="2">
    <source>
        <dbReference type="ARBA" id="ARBA00022491"/>
    </source>
</evidence>
<keyword evidence="5 7" id="KW-0804">Transcription</keyword>
<keyword evidence="4 7" id="KW-0238">DNA-binding</keyword>
<evidence type="ECO:0000313" key="11">
    <source>
        <dbReference type="Proteomes" id="UP000092527"/>
    </source>
</evidence>
<dbReference type="PANTHER" id="PTHR43479">
    <property type="entry name" value="ACREF/ENVCD OPERON REPRESSOR-RELATED"/>
    <property type="match status" value="1"/>
</dbReference>
<evidence type="ECO:0000313" key="10">
    <source>
        <dbReference type="EMBL" id="OBX10957.1"/>
    </source>
</evidence>
<dbReference type="NCBIfam" id="TIGR03384">
    <property type="entry name" value="betaine_BetI"/>
    <property type="match status" value="1"/>
</dbReference>
<dbReference type="GO" id="GO:0019285">
    <property type="term" value="P:glycine betaine biosynthetic process from choline"/>
    <property type="evidence" value="ECO:0007669"/>
    <property type="project" value="UniProtKB-UniRule"/>
</dbReference>
<dbReference type="EMBL" id="JTJU01000020">
    <property type="protein sequence ID" value="OBX10957.1"/>
    <property type="molecule type" value="Genomic_DNA"/>
</dbReference>
<evidence type="ECO:0000256" key="3">
    <source>
        <dbReference type="ARBA" id="ARBA00023015"/>
    </source>
</evidence>
<dbReference type="PANTHER" id="PTHR43479:SF11">
    <property type="entry name" value="ACREF_ENVCD OPERON REPRESSOR-RELATED"/>
    <property type="match status" value="1"/>
</dbReference>
<protein>
    <recommendedName>
        <fullName evidence="7">HTH-type transcriptional regulator BetI</fullName>
    </recommendedName>
</protein>
<dbReference type="Pfam" id="PF13977">
    <property type="entry name" value="TetR_C_6"/>
    <property type="match status" value="1"/>
</dbReference>
<dbReference type="Pfam" id="PF00440">
    <property type="entry name" value="TetR_N"/>
    <property type="match status" value="1"/>
</dbReference>
<evidence type="ECO:0000256" key="8">
    <source>
        <dbReference type="PROSITE-ProRule" id="PRU00335"/>
    </source>
</evidence>
<feature type="DNA-binding region" description="H-T-H motif" evidence="7 8">
    <location>
        <begin position="31"/>
        <end position="50"/>
    </location>
</feature>
<dbReference type="GO" id="GO:0003677">
    <property type="term" value="F:DNA binding"/>
    <property type="evidence" value="ECO:0007669"/>
    <property type="project" value="UniProtKB-UniRule"/>
</dbReference>
<evidence type="ECO:0000256" key="4">
    <source>
        <dbReference type="ARBA" id="ARBA00023125"/>
    </source>
</evidence>
<dbReference type="GO" id="GO:0045892">
    <property type="term" value="P:negative regulation of DNA-templated transcription"/>
    <property type="evidence" value="ECO:0007669"/>
    <property type="project" value="UniProtKB-UniRule"/>
</dbReference>
<dbReference type="InterPro" id="IPR050624">
    <property type="entry name" value="HTH-type_Tx_Regulator"/>
</dbReference>
<dbReference type="InterPro" id="IPR017757">
    <property type="entry name" value="Tscrpt_rep_BetI"/>
</dbReference>
<dbReference type="InterPro" id="IPR039538">
    <property type="entry name" value="BetI_C"/>
</dbReference>
<comment type="function">
    <text evidence="6">Repressor involved in the biosynthesis of the osmoprotectant glycine betaine. It represses transcription of the choline transporter BetT and the genes of BetAB involved in the synthesis of glycine betaine.</text>
</comment>
<proteinExistence type="inferred from homology"/>
<dbReference type="NCBIfam" id="NF001978">
    <property type="entry name" value="PRK00767.1"/>
    <property type="match status" value="1"/>
</dbReference>
<evidence type="ECO:0000259" key="9">
    <source>
        <dbReference type="PROSITE" id="PS50977"/>
    </source>
</evidence>
<dbReference type="SUPFAM" id="SSF46689">
    <property type="entry name" value="Homeodomain-like"/>
    <property type="match status" value="1"/>
</dbReference>
<dbReference type="SUPFAM" id="SSF48498">
    <property type="entry name" value="Tetracyclin repressor-like, C-terminal domain"/>
    <property type="match status" value="1"/>
</dbReference>
<evidence type="ECO:0000256" key="7">
    <source>
        <dbReference type="HAMAP-Rule" id="MF_00768"/>
    </source>
</evidence>
<dbReference type="InterPro" id="IPR001647">
    <property type="entry name" value="HTH_TetR"/>
</dbReference>
<comment type="caution">
    <text evidence="10">The sequence shown here is derived from an EMBL/GenBank/DDBJ whole genome shotgun (WGS) entry which is preliminary data.</text>
</comment>
<dbReference type="InterPro" id="IPR036271">
    <property type="entry name" value="Tet_transcr_reg_TetR-rel_C_sf"/>
</dbReference>
<keyword evidence="3 7" id="KW-0805">Transcription regulation</keyword>